<dbReference type="InterPro" id="IPR050790">
    <property type="entry name" value="ExbB/TolQ_transport"/>
</dbReference>
<dbReference type="EMBL" id="CP138858">
    <property type="protein sequence ID" value="WPJ98004.1"/>
    <property type="molecule type" value="Genomic_DNA"/>
</dbReference>
<dbReference type="InterPro" id="IPR002898">
    <property type="entry name" value="MotA_ExbB_proton_chnl"/>
</dbReference>
<keyword evidence="6 9" id="KW-1133">Transmembrane helix</keyword>
<dbReference type="RefSeq" id="WP_319834814.1">
    <property type="nucleotide sequence ID" value="NZ_CP138858.1"/>
</dbReference>
<sequence length="217" mass="23937">MDYFQNNFILQGGPVMYPLLFVSLLGFVLFIERSLYLHKGQIGTEDFLSGIKNLVRKKRLVEALTLCEDTPGPMARIVKSALLHYGESRESIRSAIQSAAIVEIPTLERRIATIAALARVAPMLGFLGTLIAALQALYSLESFNGDSGVFSRLLAEALVTSASGLAISVMAMLAYHFLSGRVRALVHDFEWVGHDIHEFLSTEPVLQGDRPEESVER</sequence>
<proteinExistence type="inferred from homology"/>
<evidence type="ECO:0000256" key="7">
    <source>
        <dbReference type="ARBA" id="ARBA00023136"/>
    </source>
</evidence>
<evidence type="ECO:0000256" key="4">
    <source>
        <dbReference type="ARBA" id="ARBA00022692"/>
    </source>
</evidence>
<accession>A0ABZ0RRY9</accession>
<keyword evidence="4 9" id="KW-0812">Transmembrane</keyword>
<protein>
    <submittedName>
        <fullName evidence="11">MotA/TolQ/ExbB proton channel family protein</fullName>
    </submittedName>
</protein>
<reference evidence="11 12" key="1">
    <citation type="submission" date="2023-11" db="EMBL/GenBank/DDBJ databases">
        <title>Coraliomargarita sp. nov., isolated from marine algae.</title>
        <authorList>
            <person name="Lee J.K."/>
            <person name="Baek J.H."/>
            <person name="Kim J.M."/>
            <person name="Choi D.G."/>
            <person name="Jeon C.O."/>
        </authorList>
    </citation>
    <scope>NUCLEOTIDE SEQUENCE [LARGE SCALE GENOMIC DNA]</scope>
    <source>
        <strain evidence="11 12">J2-16</strain>
    </source>
</reference>
<feature type="transmembrane region" description="Helical" evidence="9">
    <location>
        <begin position="116"/>
        <end position="138"/>
    </location>
</feature>
<keyword evidence="7 9" id="KW-0472">Membrane</keyword>
<dbReference type="Pfam" id="PF01618">
    <property type="entry name" value="MotA_ExbB"/>
    <property type="match status" value="1"/>
</dbReference>
<evidence type="ECO:0000256" key="9">
    <source>
        <dbReference type="SAM" id="Phobius"/>
    </source>
</evidence>
<evidence type="ECO:0000256" key="2">
    <source>
        <dbReference type="ARBA" id="ARBA00022448"/>
    </source>
</evidence>
<evidence type="ECO:0000313" key="11">
    <source>
        <dbReference type="EMBL" id="WPJ98004.1"/>
    </source>
</evidence>
<evidence type="ECO:0000256" key="8">
    <source>
        <dbReference type="RuleBase" id="RU004057"/>
    </source>
</evidence>
<organism evidence="11 12">
    <name type="scientific">Coraliomargarita algicola</name>
    <dbReference type="NCBI Taxonomy" id="3092156"/>
    <lineage>
        <taxon>Bacteria</taxon>
        <taxon>Pseudomonadati</taxon>
        <taxon>Verrucomicrobiota</taxon>
        <taxon>Opitutia</taxon>
        <taxon>Puniceicoccales</taxon>
        <taxon>Coraliomargaritaceae</taxon>
        <taxon>Coraliomargarita</taxon>
    </lineage>
</organism>
<feature type="transmembrane region" description="Helical" evidence="9">
    <location>
        <begin position="158"/>
        <end position="178"/>
    </location>
</feature>
<keyword evidence="5 8" id="KW-0653">Protein transport</keyword>
<keyword evidence="12" id="KW-1185">Reference proteome</keyword>
<keyword evidence="3" id="KW-1003">Cell membrane</keyword>
<name>A0ABZ0RRY9_9BACT</name>
<dbReference type="PANTHER" id="PTHR30625:SF15">
    <property type="entry name" value="BIOPOLYMER TRANSPORT PROTEIN EXBB"/>
    <property type="match status" value="1"/>
</dbReference>
<keyword evidence="2 8" id="KW-0813">Transport</keyword>
<gene>
    <name evidence="11" type="ORF">SH580_09835</name>
</gene>
<evidence type="ECO:0000256" key="6">
    <source>
        <dbReference type="ARBA" id="ARBA00022989"/>
    </source>
</evidence>
<evidence type="ECO:0000313" key="12">
    <source>
        <dbReference type="Proteomes" id="UP001324993"/>
    </source>
</evidence>
<evidence type="ECO:0000256" key="5">
    <source>
        <dbReference type="ARBA" id="ARBA00022927"/>
    </source>
</evidence>
<feature type="transmembrane region" description="Helical" evidence="9">
    <location>
        <begin position="15"/>
        <end position="31"/>
    </location>
</feature>
<comment type="similarity">
    <text evidence="8">Belongs to the exbB/tolQ family.</text>
</comment>
<dbReference type="PANTHER" id="PTHR30625">
    <property type="entry name" value="PROTEIN TOLQ"/>
    <property type="match status" value="1"/>
</dbReference>
<comment type="subcellular location">
    <subcellularLocation>
        <location evidence="1">Cell membrane</location>
        <topology evidence="1">Multi-pass membrane protein</topology>
    </subcellularLocation>
    <subcellularLocation>
        <location evidence="8">Membrane</location>
        <topology evidence="8">Multi-pass membrane protein</topology>
    </subcellularLocation>
</comment>
<feature type="domain" description="MotA/TolQ/ExbB proton channel" evidence="10">
    <location>
        <begin position="73"/>
        <end position="190"/>
    </location>
</feature>
<dbReference type="Proteomes" id="UP001324993">
    <property type="component" value="Chromosome"/>
</dbReference>
<evidence type="ECO:0000256" key="1">
    <source>
        <dbReference type="ARBA" id="ARBA00004651"/>
    </source>
</evidence>
<evidence type="ECO:0000259" key="10">
    <source>
        <dbReference type="Pfam" id="PF01618"/>
    </source>
</evidence>
<evidence type="ECO:0000256" key="3">
    <source>
        <dbReference type="ARBA" id="ARBA00022475"/>
    </source>
</evidence>